<keyword evidence="3" id="KW-1185">Reference proteome</keyword>
<dbReference type="EMBL" id="JBGMDY010000006">
    <property type="protein sequence ID" value="KAL2329964.1"/>
    <property type="molecule type" value="Genomic_DNA"/>
</dbReference>
<name>A0ABD1M2F9_9FABA</name>
<gene>
    <name evidence="2" type="ORF">Fmac_017545</name>
</gene>
<evidence type="ECO:0000313" key="3">
    <source>
        <dbReference type="Proteomes" id="UP001603857"/>
    </source>
</evidence>
<dbReference type="AlphaFoldDB" id="A0ABD1M2F9"/>
<dbReference type="Proteomes" id="UP001603857">
    <property type="component" value="Unassembled WGS sequence"/>
</dbReference>
<sequence length="76" mass="8355">MNLRSSGLGNLRATEQANSPTSNTRNEISNEALRQTTNSSKPQRRSIIPKLPISSRFFGSDSSHRALQHFASKVAT</sequence>
<organism evidence="2 3">
    <name type="scientific">Flemingia macrophylla</name>
    <dbReference type="NCBI Taxonomy" id="520843"/>
    <lineage>
        <taxon>Eukaryota</taxon>
        <taxon>Viridiplantae</taxon>
        <taxon>Streptophyta</taxon>
        <taxon>Embryophyta</taxon>
        <taxon>Tracheophyta</taxon>
        <taxon>Spermatophyta</taxon>
        <taxon>Magnoliopsida</taxon>
        <taxon>eudicotyledons</taxon>
        <taxon>Gunneridae</taxon>
        <taxon>Pentapetalae</taxon>
        <taxon>rosids</taxon>
        <taxon>fabids</taxon>
        <taxon>Fabales</taxon>
        <taxon>Fabaceae</taxon>
        <taxon>Papilionoideae</taxon>
        <taxon>50 kb inversion clade</taxon>
        <taxon>NPAAA clade</taxon>
        <taxon>indigoferoid/millettioid clade</taxon>
        <taxon>Phaseoleae</taxon>
        <taxon>Flemingia</taxon>
    </lineage>
</organism>
<feature type="region of interest" description="Disordered" evidence="1">
    <location>
        <begin position="1"/>
        <end position="48"/>
    </location>
</feature>
<accession>A0ABD1M2F9</accession>
<reference evidence="2 3" key="1">
    <citation type="submission" date="2024-08" db="EMBL/GenBank/DDBJ databases">
        <title>Insights into the chromosomal genome structure of Flemingia macrophylla.</title>
        <authorList>
            <person name="Ding Y."/>
            <person name="Zhao Y."/>
            <person name="Bi W."/>
            <person name="Wu M."/>
            <person name="Zhao G."/>
            <person name="Gong Y."/>
            <person name="Li W."/>
            <person name="Zhang P."/>
        </authorList>
    </citation>
    <scope>NUCLEOTIDE SEQUENCE [LARGE SCALE GENOMIC DNA]</scope>
    <source>
        <strain evidence="2">DYQJB</strain>
        <tissue evidence="2">Leaf</tissue>
    </source>
</reference>
<protein>
    <submittedName>
        <fullName evidence="2">Uncharacterized protein</fullName>
    </submittedName>
</protein>
<evidence type="ECO:0000256" key="1">
    <source>
        <dbReference type="SAM" id="MobiDB-lite"/>
    </source>
</evidence>
<feature type="compositionally biased region" description="Polar residues" evidence="1">
    <location>
        <begin position="1"/>
        <end position="41"/>
    </location>
</feature>
<proteinExistence type="predicted"/>
<evidence type="ECO:0000313" key="2">
    <source>
        <dbReference type="EMBL" id="KAL2329964.1"/>
    </source>
</evidence>
<comment type="caution">
    <text evidence="2">The sequence shown here is derived from an EMBL/GenBank/DDBJ whole genome shotgun (WGS) entry which is preliminary data.</text>
</comment>